<keyword evidence="4 5" id="KW-0472">Membrane</keyword>
<feature type="domain" description="NfeD1b N-terminal" evidence="8">
    <location>
        <begin position="28"/>
        <end position="175"/>
    </location>
</feature>
<comment type="caution">
    <text evidence="9">The sequence shown here is derived from an EMBL/GenBank/DDBJ whole genome shotgun (WGS) entry which is preliminary data.</text>
</comment>
<dbReference type="PANTHER" id="PTHR33507:SF4">
    <property type="entry name" value="NODULATION COMPETITIVENESS PROTEIN NFED"/>
    <property type="match status" value="1"/>
</dbReference>
<dbReference type="PANTHER" id="PTHR33507">
    <property type="entry name" value="INNER MEMBRANE PROTEIN YBBJ"/>
    <property type="match status" value="1"/>
</dbReference>
<comment type="subcellular location">
    <subcellularLocation>
        <location evidence="1">Membrane</location>
        <topology evidence="1">Multi-pass membrane protein</topology>
    </subcellularLocation>
</comment>
<feature type="transmembrane region" description="Helical" evidence="5">
    <location>
        <begin position="295"/>
        <end position="312"/>
    </location>
</feature>
<evidence type="ECO:0000256" key="3">
    <source>
        <dbReference type="ARBA" id="ARBA00022989"/>
    </source>
</evidence>
<feature type="transmembrane region" description="Helical" evidence="5">
    <location>
        <begin position="246"/>
        <end position="264"/>
    </location>
</feature>
<dbReference type="SUPFAM" id="SSF141322">
    <property type="entry name" value="NfeD domain-like"/>
    <property type="match status" value="1"/>
</dbReference>
<dbReference type="InterPro" id="IPR029045">
    <property type="entry name" value="ClpP/crotonase-like_dom_sf"/>
</dbReference>
<dbReference type="Pfam" id="PF24961">
    <property type="entry name" value="NfeD_membrane"/>
    <property type="match status" value="1"/>
</dbReference>
<keyword evidence="3 5" id="KW-1133">Transmembrane helix</keyword>
<dbReference type="EMBL" id="DTDP01000169">
    <property type="protein sequence ID" value="HGK54105.1"/>
    <property type="molecule type" value="Genomic_DNA"/>
</dbReference>
<accession>A0A7V4E207</accession>
<feature type="domain" description="NfeD integral membrane" evidence="7">
    <location>
        <begin position="224"/>
        <end position="341"/>
    </location>
</feature>
<dbReference type="Pfam" id="PF25145">
    <property type="entry name" value="NfeD1b_N"/>
    <property type="match status" value="1"/>
</dbReference>
<dbReference type="InterPro" id="IPR012340">
    <property type="entry name" value="NA-bd_OB-fold"/>
</dbReference>
<dbReference type="InterPro" id="IPR056739">
    <property type="entry name" value="NfeD_membrane"/>
</dbReference>
<protein>
    <submittedName>
        <fullName evidence="9">Nodulation protein NfeD</fullName>
    </submittedName>
</protein>
<dbReference type="AlphaFoldDB" id="A0A7V4E207"/>
<dbReference type="Gene3D" id="3.90.226.10">
    <property type="entry name" value="2-enoyl-CoA Hydratase, Chain A, domain 1"/>
    <property type="match status" value="1"/>
</dbReference>
<dbReference type="FunFam" id="3.90.226.10:FF:000089">
    <property type="entry name" value="Membrane-bound serine protease"/>
    <property type="match status" value="1"/>
</dbReference>
<gene>
    <name evidence="10" type="ORF">ENT96_01470</name>
    <name evidence="9" type="ORF">ENU72_03670</name>
</gene>
<dbReference type="SUPFAM" id="SSF52096">
    <property type="entry name" value="ClpP/crotonase"/>
    <property type="match status" value="1"/>
</dbReference>
<dbReference type="InterPro" id="IPR056738">
    <property type="entry name" value="NfeD1b_N"/>
</dbReference>
<evidence type="ECO:0000313" key="10">
    <source>
        <dbReference type="EMBL" id="HGM97703.1"/>
    </source>
</evidence>
<evidence type="ECO:0000259" key="6">
    <source>
        <dbReference type="Pfam" id="PF01957"/>
    </source>
</evidence>
<evidence type="ECO:0000256" key="5">
    <source>
        <dbReference type="SAM" id="Phobius"/>
    </source>
</evidence>
<keyword evidence="2 5" id="KW-0812">Transmembrane</keyword>
<evidence type="ECO:0000313" key="9">
    <source>
        <dbReference type="EMBL" id="HGK54105.1"/>
    </source>
</evidence>
<name>A0A7V4E207_UNCW3</name>
<feature type="domain" description="NfeD-like C-terminal" evidence="6">
    <location>
        <begin position="357"/>
        <end position="412"/>
    </location>
</feature>
<feature type="transmembrane region" description="Helical" evidence="5">
    <location>
        <begin position="270"/>
        <end position="288"/>
    </location>
</feature>
<dbReference type="EMBL" id="DTAR01000123">
    <property type="protein sequence ID" value="HGM97703.1"/>
    <property type="molecule type" value="Genomic_DNA"/>
</dbReference>
<evidence type="ECO:0000256" key="2">
    <source>
        <dbReference type="ARBA" id="ARBA00022692"/>
    </source>
</evidence>
<dbReference type="InterPro" id="IPR052165">
    <property type="entry name" value="Membrane_assoc_protease"/>
</dbReference>
<evidence type="ECO:0000259" key="8">
    <source>
        <dbReference type="Pfam" id="PF25145"/>
    </source>
</evidence>
<proteinExistence type="predicted"/>
<feature type="transmembrane region" description="Helical" evidence="5">
    <location>
        <begin position="318"/>
        <end position="341"/>
    </location>
</feature>
<evidence type="ECO:0000259" key="7">
    <source>
        <dbReference type="Pfam" id="PF24961"/>
    </source>
</evidence>
<dbReference type="CDD" id="cd07020">
    <property type="entry name" value="Clp_protease_NfeD_1"/>
    <property type="match status" value="1"/>
</dbReference>
<dbReference type="Gene3D" id="2.40.50.140">
    <property type="entry name" value="Nucleic acid-binding proteins"/>
    <property type="match status" value="1"/>
</dbReference>
<dbReference type="Pfam" id="PF01957">
    <property type="entry name" value="NfeD"/>
    <property type="match status" value="1"/>
</dbReference>
<organism evidence="9">
    <name type="scientific">candidate division WOR-3 bacterium</name>
    <dbReference type="NCBI Taxonomy" id="2052148"/>
    <lineage>
        <taxon>Bacteria</taxon>
        <taxon>Bacteria division WOR-3</taxon>
    </lineage>
</organism>
<dbReference type="GO" id="GO:0016020">
    <property type="term" value="C:membrane"/>
    <property type="evidence" value="ECO:0007669"/>
    <property type="project" value="UniProtKB-SubCell"/>
</dbReference>
<reference evidence="9" key="1">
    <citation type="journal article" date="2020" name="mSystems">
        <title>Genome- and Community-Level Interaction Insights into Carbon Utilization and Element Cycling Functions of Hydrothermarchaeota in Hydrothermal Sediment.</title>
        <authorList>
            <person name="Zhou Z."/>
            <person name="Liu Y."/>
            <person name="Xu W."/>
            <person name="Pan J."/>
            <person name="Luo Z.H."/>
            <person name="Li M."/>
        </authorList>
    </citation>
    <scope>NUCLEOTIDE SEQUENCE [LARGE SCALE GENOMIC DNA]</scope>
    <source>
        <strain evidence="10">SpSt-626</strain>
        <strain evidence="9">SpSt-695</strain>
    </source>
</reference>
<feature type="transmembrane region" description="Helical" evidence="5">
    <location>
        <begin position="216"/>
        <end position="239"/>
    </location>
</feature>
<evidence type="ECO:0000256" key="1">
    <source>
        <dbReference type="ARBA" id="ARBA00004141"/>
    </source>
</evidence>
<sequence>MKVFILFLLSKIILYGIYDGIIHPPAQEYILSLINEAEKNNAEIAILMLDTPGGLDASMREIIKKIMNADVPVCIFVYPPGARAASAGAFITIAAHIAAMAPGTNIGAAHPVTIGEAQKDTVMMKKVLNDAIAYMESIAKKRNRNVKIAKEFVEKSISISAEDAFNKKVIDVIANDIKDLLSKIDGKKVEISGVERIIETKDIELREYKMGLRTKILSVISNPTIAYILLILGFYGLFFEITHPGAIFPGVAGAICLILALYALQTLPVNYAGVLLILLSMILFLLEVKVQSHGALGLGGVISLVLGSLLLFSRDVPYLRISLWAIAGVTLVTAIFFIIVITKVIQVHKRKPVSGKEGIIGETGIARSDIDKKGGTAFIHGEIWQAMSEEKIKKGEEIEVIGIEGLKLKVKKFKGGKK</sequence>
<evidence type="ECO:0000256" key="4">
    <source>
        <dbReference type="ARBA" id="ARBA00023136"/>
    </source>
</evidence>
<dbReference type="InterPro" id="IPR002810">
    <property type="entry name" value="NfeD-like_C"/>
</dbReference>